<accession>P74276</accession>
<dbReference type="PaxDb" id="1148-1653456"/>
<protein>
    <submittedName>
        <fullName evidence="2">Slr1681 protein</fullName>
    </submittedName>
</protein>
<dbReference type="PIR" id="S75911">
    <property type="entry name" value="S75911"/>
</dbReference>
<dbReference type="AlphaFoldDB" id="P74276"/>
<feature type="chain" id="PRO_5004161292" evidence="1">
    <location>
        <begin position="28"/>
        <end position="320"/>
    </location>
</feature>
<evidence type="ECO:0000256" key="1">
    <source>
        <dbReference type="SAM" id="SignalP"/>
    </source>
</evidence>
<name>P74276_SYNY3</name>
<dbReference type="eggNOG" id="ENOG50321PF">
    <property type="taxonomic scope" value="Bacteria"/>
</dbReference>
<proteinExistence type="predicted"/>
<organism evidence="2 3">
    <name type="scientific">Synechocystis sp. (strain ATCC 27184 / PCC 6803 / Kazusa)</name>
    <dbReference type="NCBI Taxonomy" id="1111708"/>
    <lineage>
        <taxon>Bacteria</taxon>
        <taxon>Bacillati</taxon>
        <taxon>Cyanobacteriota</taxon>
        <taxon>Cyanophyceae</taxon>
        <taxon>Synechococcales</taxon>
        <taxon>Merismopediaceae</taxon>
        <taxon>Synechocystis</taxon>
    </lineage>
</organism>
<keyword evidence="3" id="KW-1185">Reference proteome</keyword>
<evidence type="ECO:0000313" key="2">
    <source>
        <dbReference type="EMBL" id="BAA18370.1"/>
    </source>
</evidence>
<gene>
    <name evidence="2" type="ordered locus">slr1681</name>
</gene>
<dbReference type="Proteomes" id="UP000001425">
    <property type="component" value="Chromosome"/>
</dbReference>
<dbReference type="EnsemblBacteria" id="BAA18370">
    <property type="protein sequence ID" value="BAA18370"/>
    <property type="gene ID" value="BAA18370"/>
</dbReference>
<evidence type="ECO:0000313" key="3">
    <source>
        <dbReference type="Proteomes" id="UP000001425"/>
    </source>
</evidence>
<dbReference type="KEGG" id="syn:slr1681"/>
<reference evidence="2 3" key="1">
    <citation type="journal article" date="1995" name="DNA Res.">
        <title>Sequence analysis of the genome of the unicellular cyanobacterium Synechocystis sp. strain PCC6803. I. Sequence features in the 1 Mb region from map positions 64% to 92% of the genome.</title>
        <authorList>
            <person name="Kaneko T."/>
            <person name="Tanaka A."/>
            <person name="Sato S."/>
            <person name="Kotani H."/>
            <person name="Sazuka T."/>
            <person name="Miyajima N."/>
            <person name="Sugiura M."/>
            <person name="Tabata S."/>
        </authorList>
    </citation>
    <scope>NUCLEOTIDE SEQUENCE [LARGE SCALE GENOMIC DNA]</scope>
    <source>
        <strain evidence="3">ATCC 27184 / PCC 6803 / Kazusa</strain>
    </source>
</reference>
<dbReference type="InParanoid" id="P74276"/>
<feature type="signal peptide" evidence="1">
    <location>
        <begin position="1"/>
        <end position="27"/>
    </location>
</feature>
<sequence length="320" mass="33124">MSVKLAVLSLLASTFTLPLLLPSSVQAQTLIPGKQCVFNNGAFSVNVDWYDPGSIVFIGKDATEAKDYSKYQVTGNPVDTKKDVTLGFSSCTEGANRVAVVRIVGHDIANSAITIAAGTLAGVATGVGGAFVCAASVGAGCITLAAVAPVTGGAIAAVEKALPEVKEIAYIGSPGTKNYVDLSGTIWQVGIANNVPLSDSRGFAKVGTFFTGGTPGPRSISFSNQAGYVAEMQVMYFQKQYLGGAFVDLPVVKSSGNITLGRTVHIDVPLAISNQPIQVFIKGVATLKPDVYSTTIPVNFSGNRCYKSFGTIFDAQGSTC</sequence>
<keyword evidence="1" id="KW-0732">Signal</keyword>
<reference evidence="2 3" key="2">
    <citation type="journal article" date="1996" name="DNA Res.">
        <title>Sequence analysis of the genome of the unicellular cyanobacterium Synechocystis sp. strain PCC6803. II. Sequence determination of the entire genome and assignment of potential protein-coding regions.</title>
        <authorList>
            <person name="Kaneko T."/>
            <person name="Sato S."/>
            <person name="Kotani H."/>
            <person name="Tanaka A."/>
            <person name="Asamizu E."/>
            <person name="Nakamura Y."/>
            <person name="Miyajima N."/>
            <person name="Hirosawa M."/>
            <person name="Sugiura M."/>
            <person name="Sasamoto S."/>
            <person name="Kimura T."/>
            <person name="Hosouchi T."/>
            <person name="Matsuno A."/>
            <person name="Muraki A."/>
            <person name="Nakazaki N."/>
            <person name="Naruo K."/>
            <person name="Okumura S."/>
            <person name="Shimpo S."/>
            <person name="Takeuchi C."/>
            <person name="Wada T."/>
            <person name="Watanabe A."/>
            <person name="Yamada M."/>
            <person name="Yasuda M."/>
            <person name="Tabata S."/>
        </authorList>
    </citation>
    <scope>NUCLEOTIDE SEQUENCE [LARGE SCALE GENOMIC DNA]</scope>
    <source>
        <strain evidence="3">ATCC 27184 / PCC 6803 / Kazusa</strain>
    </source>
</reference>
<dbReference type="EMBL" id="BA000022">
    <property type="protein sequence ID" value="BAA18370.1"/>
    <property type="molecule type" value="Genomic_DNA"/>
</dbReference>